<comment type="caution">
    <text evidence="3">Lacks conserved residue(s) required for the propagation of feature annotation.</text>
</comment>
<feature type="binding site" evidence="3">
    <location>
        <position position="213"/>
    </location>
    <ligand>
        <name>Mg(2+)</name>
        <dbReference type="ChEBI" id="CHEBI:18420"/>
    </ligand>
</feature>
<dbReference type="GO" id="GO:0016094">
    <property type="term" value="P:polyprenol biosynthetic process"/>
    <property type="evidence" value="ECO:0007669"/>
    <property type="project" value="TreeGrafter"/>
</dbReference>
<dbReference type="InterPro" id="IPR036424">
    <property type="entry name" value="UPP_synth-like_sf"/>
</dbReference>
<organism evidence="4 5">
    <name type="scientific">Buchnera aphidicola subsp. Melaphis rhois</name>
    <dbReference type="NCBI Taxonomy" id="118103"/>
    <lineage>
        <taxon>Bacteria</taxon>
        <taxon>Pseudomonadati</taxon>
        <taxon>Pseudomonadota</taxon>
        <taxon>Gammaproteobacteria</taxon>
        <taxon>Enterobacterales</taxon>
        <taxon>Erwiniaceae</taxon>
        <taxon>Buchnera</taxon>
    </lineage>
</organism>
<dbReference type="AlphaFoldDB" id="A0A4D6YAC3"/>
<keyword evidence="2 3" id="KW-0479">Metal-binding</keyword>
<keyword evidence="3" id="KW-0961">Cell wall biogenesis/degradation</keyword>
<dbReference type="Gene3D" id="3.40.1180.10">
    <property type="entry name" value="Decaprenyl diphosphate synthase-like"/>
    <property type="match status" value="1"/>
</dbReference>
<dbReference type="HAMAP" id="MF_01139">
    <property type="entry name" value="ISPT"/>
    <property type="match status" value="1"/>
</dbReference>
<feature type="binding site" evidence="3">
    <location>
        <position position="43"/>
    </location>
    <ligand>
        <name>substrate</name>
    </ligand>
</feature>
<dbReference type="GO" id="GO:0008360">
    <property type="term" value="P:regulation of cell shape"/>
    <property type="evidence" value="ECO:0007669"/>
    <property type="project" value="UniProtKB-KW"/>
</dbReference>
<dbReference type="RefSeq" id="WP_158336452.1">
    <property type="nucleotide sequence ID" value="NZ_CP033004.1"/>
</dbReference>
<comment type="cofactor">
    <cofactor evidence="3">
        <name>Mg(2+)</name>
        <dbReference type="ChEBI" id="CHEBI:18420"/>
    </cofactor>
    <text evidence="3">Binds 2 magnesium ions per subunit.</text>
</comment>
<dbReference type="SUPFAM" id="SSF64005">
    <property type="entry name" value="Undecaprenyl diphosphate synthase"/>
    <property type="match status" value="1"/>
</dbReference>
<dbReference type="FunFam" id="3.40.1180.10:FF:000001">
    <property type="entry name" value="(2E,6E)-farnesyl-diphosphate-specific ditrans,polycis-undecaprenyl-diphosphate synthase"/>
    <property type="match status" value="1"/>
</dbReference>
<reference evidence="4 5" key="1">
    <citation type="submission" date="2018-10" db="EMBL/GenBank/DDBJ databases">
        <title>Comparative functional genomics of the obligate endosymbiont Buchnera aphidicola.</title>
        <authorList>
            <person name="Chong R.A."/>
        </authorList>
    </citation>
    <scope>NUCLEOTIDE SEQUENCE [LARGE SCALE GENOMIC DNA]</scope>
    <source>
        <strain evidence="4 5">Mrh</strain>
    </source>
</reference>
<name>A0A4D6YAC3_BUCMH</name>
<protein>
    <recommendedName>
        <fullName evidence="3">Ditrans,polycis-undecaprenyl-diphosphate synthase ((2E,6E)-farnesyl-diphosphate specific)</fullName>
        <ecNumber evidence="3">2.5.1.31</ecNumber>
    </recommendedName>
    <alternativeName>
        <fullName evidence="3">Ditrans,polycis-undecaprenylcistransferase</fullName>
    </alternativeName>
    <alternativeName>
        <fullName evidence="3">Undecaprenyl diphosphate synthase</fullName>
        <shortName evidence="3">UDS</shortName>
    </alternativeName>
    <alternativeName>
        <fullName evidence="3">Undecaprenyl pyrophosphate synthase</fullName>
        <shortName evidence="3">UPP synthase</shortName>
    </alternativeName>
</protein>
<gene>
    <name evidence="3 4" type="primary">uppS</name>
    <name evidence="4" type="ORF">D9V73_01115</name>
</gene>
<dbReference type="GO" id="GO:0009252">
    <property type="term" value="P:peptidoglycan biosynthetic process"/>
    <property type="evidence" value="ECO:0007669"/>
    <property type="project" value="UniProtKB-UniRule"/>
</dbReference>
<feature type="binding site" evidence="3">
    <location>
        <position position="26"/>
    </location>
    <ligand>
        <name>Mg(2+)</name>
        <dbReference type="ChEBI" id="CHEBI:18420"/>
    </ligand>
</feature>
<dbReference type="GO" id="GO:0071555">
    <property type="term" value="P:cell wall organization"/>
    <property type="evidence" value="ECO:0007669"/>
    <property type="project" value="UniProtKB-KW"/>
</dbReference>
<comment type="catalytic activity">
    <reaction evidence="3">
        <text>8 isopentenyl diphosphate + (2E,6E)-farnesyl diphosphate = di-trans,octa-cis-undecaprenyl diphosphate + 8 diphosphate</text>
        <dbReference type="Rhea" id="RHEA:27551"/>
        <dbReference type="ChEBI" id="CHEBI:33019"/>
        <dbReference type="ChEBI" id="CHEBI:58405"/>
        <dbReference type="ChEBI" id="CHEBI:128769"/>
        <dbReference type="ChEBI" id="CHEBI:175763"/>
        <dbReference type="EC" id="2.5.1.31"/>
    </reaction>
</comment>
<dbReference type="PANTHER" id="PTHR10291:SF0">
    <property type="entry name" value="DEHYDRODOLICHYL DIPHOSPHATE SYNTHASE 2"/>
    <property type="match status" value="1"/>
</dbReference>
<dbReference type="InterPro" id="IPR001441">
    <property type="entry name" value="UPP_synth-like"/>
</dbReference>
<feature type="binding site" evidence="3">
    <location>
        <begin position="27"/>
        <end position="30"/>
    </location>
    <ligand>
        <name>substrate</name>
    </ligand>
</feature>
<evidence type="ECO:0000313" key="5">
    <source>
        <dbReference type="Proteomes" id="UP000298566"/>
    </source>
</evidence>
<evidence type="ECO:0000313" key="4">
    <source>
        <dbReference type="EMBL" id="QCI23251.1"/>
    </source>
</evidence>
<proteinExistence type="inferred from homology"/>
<feature type="active site" evidence="3">
    <location>
        <position position="26"/>
    </location>
</feature>
<keyword evidence="3" id="KW-0573">Peptidoglycan synthesis</keyword>
<comment type="subunit">
    <text evidence="3">Homodimer.</text>
</comment>
<dbReference type="GO" id="GO:0008834">
    <property type="term" value="F:ditrans,polycis-undecaprenyl-diphosphate synthase [(2E,6E)-farnesyl-diphosphate specific] activity"/>
    <property type="evidence" value="ECO:0007669"/>
    <property type="project" value="UniProtKB-UniRule"/>
</dbReference>
<feature type="active site" description="Proton acceptor" evidence="3">
    <location>
        <position position="74"/>
    </location>
</feature>
<sequence>MLLKKLLILNQNYSKSLPKHVAIIMDGNGRWANRRGEERIFGHQAGLRTIRRVVSFSLFYKFKILTLYAFSSENWKRPLLEIMVLMELFFFSLHSEVNNLNKKNICLKVIGDTTKFSSSLRKQIKIVEKLTVNNDGLILNIAANYGGKWDIVEAIKKIVKRVKNCYLSIDNITEYTVSKNLSTKHCIPIDLVIRTGGEFRLSNFCIWQIAYSELYFTNVLWPDFNRSVFEKAIFSFINRKRRFGSID</sequence>
<dbReference type="EMBL" id="CP033004">
    <property type="protein sequence ID" value="QCI23251.1"/>
    <property type="molecule type" value="Genomic_DNA"/>
</dbReference>
<feature type="binding site" evidence="3">
    <location>
        <position position="39"/>
    </location>
    <ligand>
        <name>substrate</name>
    </ligand>
</feature>
<comment type="function">
    <text evidence="3">Catalyzes the sequential condensation of isopentenyl diphosphate (IPP) with (2E,6E)-farnesyl diphosphate (E,E-FPP) to yield (2Z,6Z,10Z,14Z,18Z,22Z,26Z,30Z,34E,38E)-undecaprenyl diphosphate (di-trans,octa-cis-UPP). UPP is the precursor of glycosyl carrier lipid in the biosynthesis of bacterial cell wall polysaccharide components such as peptidoglycan and lipopolysaccharide.</text>
</comment>
<dbReference type="EC" id="2.5.1.31" evidence="3"/>
<accession>A0A4D6YAC3</accession>
<dbReference type="GO" id="GO:0005829">
    <property type="term" value="C:cytosol"/>
    <property type="evidence" value="ECO:0007669"/>
    <property type="project" value="TreeGrafter"/>
</dbReference>
<keyword evidence="3" id="KW-0133">Cell shape</keyword>
<evidence type="ECO:0000256" key="3">
    <source>
        <dbReference type="HAMAP-Rule" id="MF_01139"/>
    </source>
</evidence>
<evidence type="ECO:0000256" key="2">
    <source>
        <dbReference type="ARBA" id="ARBA00022723"/>
    </source>
</evidence>
<feature type="binding site" evidence="3">
    <location>
        <position position="194"/>
    </location>
    <ligand>
        <name>substrate</name>
    </ligand>
</feature>
<dbReference type="GO" id="GO:0000287">
    <property type="term" value="F:magnesium ion binding"/>
    <property type="evidence" value="ECO:0007669"/>
    <property type="project" value="UniProtKB-UniRule"/>
</dbReference>
<comment type="similarity">
    <text evidence="3">Belongs to the UPP synthase family.</text>
</comment>
<dbReference type="CDD" id="cd00475">
    <property type="entry name" value="Cis_IPPS"/>
    <property type="match status" value="1"/>
</dbReference>
<dbReference type="PANTHER" id="PTHR10291">
    <property type="entry name" value="DEHYDRODOLICHYL DIPHOSPHATE SYNTHASE FAMILY MEMBER"/>
    <property type="match status" value="1"/>
</dbReference>
<feature type="binding site" evidence="3">
    <location>
        <position position="75"/>
    </location>
    <ligand>
        <name>substrate</name>
    </ligand>
</feature>
<keyword evidence="3" id="KW-0460">Magnesium</keyword>
<dbReference type="OrthoDB" id="4191603at2"/>
<feature type="binding site" evidence="3">
    <location>
        <position position="31"/>
    </location>
    <ligand>
        <name>substrate</name>
    </ligand>
</feature>
<feature type="binding site" evidence="3">
    <location>
        <begin position="200"/>
        <end position="202"/>
    </location>
    <ligand>
        <name>substrate</name>
    </ligand>
</feature>
<keyword evidence="1 3" id="KW-0808">Transferase</keyword>
<dbReference type="Proteomes" id="UP000298566">
    <property type="component" value="Chromosome"/>
</dbReference>
<dbReference type="NCBIfam" id="TIGR00055">
    <property type="entry name" value="uppS"/>
    <property type="match status" value="1"/>
</dbReference>
<dbReference type="Pfam" id="PF01255">
    <property type="entry name" value="Prenyltransf"/>
    <property type="match status" value="1"/>
</dbReference>
<feature type="binding site" evidence="3">
    <location>
        <position position="77"/>
    </location>
    <ligand>
        <name>substrate</name>
    </ligand>
</feature>
<feature type="binding site" evidence="3">
    <location>
        <begin position="71"/>
        <end position="73"/>
    </location>
    <ligand>
        <name>substrate</name>
    </ligand>
</feature>
<evidence type="ECO:0000256" key="1">
    <source>
        <dbReference type="ARBA" id="ARBA00022679"/>
    </source>
</evidence>